<feature type="domain" description="Autotransporter" evidence="8">
    <location>
        <begin position="779"/>
        <end position="1058"/>
    </location>
</feature>
<dbReference type="Gene3D" id="3.40.50.200">
    <property type="entry name" value="Peptidase S8/S53 domain"/>
    <property type="match status" value="1"/>
</dbReference>
<feature type="active site" description="Charge relay system" evidence="6">
    <location>
        <position position="87"/>
    </location>
</feature>
<dbReference type="RefSeq" id="WP_079723040.1">
    <property type="nucleotide sequence ID" value="NZ_FUZV01000001.1"/>
</dbReference>
<dbReference type="SUPFAM" id="SSF103515">
    <property type="entry name" value="Autotransporter"/>
    <property type="match status" value="1"/>
</dbReference>
<accession>A0A1T5JAP6</accession>
<dbReference type="AlphaFoldDB" id="A0A1T5JAP6"/>
<dbReference type="PROSITE" id="PS00137">
    <property type="entry name" value="SUBTILASE_HIS"/>
    <property type="match status" value="1"/>
</dbReference>
<dbReference type="GO" id="GO:0006508">
    <property type="term" value="P:proteolysis"/>
    <property type="evidence" value="ECO:0007669"/>
    <property type="project" value="UniProtKB-KW"/>
</dbReference>
<dbReference type="PANTHER" id="PTHR43399:SF4">
    <property type="entry name" value="CELL WALL-ASSOCIATED PROTEASE"/>
    <property type="match status" value="1"/>
</dbReference>
<dbReference type="STRING" id="428993.SAMN06296058_0661"/>
<dbReference type="SUPFAM" id="SSF52743">
    <property type="entry name" value="Subtilisin-like"/>
    <property type="match status" value="1"/>
</dbReference>
<keyword evidence="3 7" id="KW-0732">Signal</keyword>
<dbReference type="InterPro" id="IPR036709">
    <property type="entry name" value="Autotransporte_beta_dom_sf"/>
</dbReference>
<dbReference type="PROSITE" id="PS51892">
    <property type="entry name" value="SUBTILASE"/>
    <property type="match status" value="1"/>
</dbReference>
<dbReference type="InterPro" id="IPR022398">
    <property type="entry name" value="Peptidase_S8_His-AS"/>
</dbReference>
<dbReference type="InterPro" id="IPR034061">
    <property type="entry name" value="Peptidases_S8_Autotransporter"/>
</dbReference>
<dbReference type="InterPro" id="IPR000209">
    <property type="entry name" value="Peptidase_S8/S53_dom"/>
</dbReference>
<name>A0A1T5JAP6_9GAMM</name>
<dbReference type="PANTHER" id="PTHR43399">
    <property type="entry name" value="SUBTILISIN-RELATED"/>
    <property type="match status" value="1"/>
</dbReference>
<evidence type="ECO:0000256" key="6">
    <source>
        <dbReference type="PROSITE-ProRule" id="PRU01240"/>
    </source>
</evidence>
<dbReference type="SMART" id="SM00869">
    <property type="entry name" value="Autotransporter"/>
    <property type="match status" value="1"/>
</dbReference>
<feature type="chain" id="PRO_5013387032" evidence="7">
    <location>
        <begin position="36"/>
        <end position="1058"/>
    </location>
</feature>
<keyword evidence="4 6" id="KW-0378">Hydrolase</keyword>
<dbReference type="InterPro" id="IPR036852">
    <property type="entry name" value="Peptidase_S8/S53_dom_sf"/>
</dbReference>
<feature type="signal peptide" evidence="7">
    <location>
        <begin position="1"/>
        <end position="35"/>
    </location>
</feature>
<dbReference type="CDD" id="cd04848">
    <property type="entry name" value="Peptidases_S8_Autotransporter_serine_protease_like"/>
    <property type="match status" value="1"/>
</dbReference>
<dbReference type="GO" id="GO:0004252">
    <property type="term" value="F:serine-type endopeptidase activity"/>
    <property type="evidence" value="ECO:0007669"/>
    <property type="project" value="UniProtKB-UniRule"/>
</dbReference>
<evidence type="ECO:0000259" key="8">
    <source>
        <dbReference type="PROSITE" id="PS51208"/>
    </source>
</evidence>
<dbReference type="EMBL" id="FUZV01000001">
    <property type="protein sequence ID" value="SKC48485.1"/>
    <property type="molecule type" value="Genomic_DNA"/>
</dbReference>
<feature type="active site" description="Charge relay system" evidence="6">
    <location>
        <position position="392"/>
    </location>
</feature>
<dbReference type="Proteomes" id="UP000190341">
    <property type="component" value="Unassembled WGS sequence"/>
</dbReference>
<evidence type="ECO:0000313" key="9">
    <source>
        <dbReference type="EMBL" id="SKC48485.1"/>
    </source>
</evidence>
<keyword evidence="5 6" id="KW-0720">Serine protease</keyword>
<proteinExistence type="inferred from homology"/>
<dbReference type="InterPro" id="IPR023828">
    <property type="entry name" value="Peptidase_S8_Ser-AS"/>
</dbReference>
<dbReference type="PRINTS" id="PR00723">
    <property type="entry name" value="SUBTILISIN"/>
</dbReference>
<sequence length="1058" mass="111128">MSKATPSRGAQPRLRKLTRAILLATLASTPALVLAQASSYTETGKIGDARSWQTEEFKIDWGLGAVGADEAYARGLSGKGVKVGVYDDGFPAWHPDLEGITPLSFGDPGCESGDDISQNGCFHTESGTTVTYTAAPTAAQDAIIKDAIAAGTITQRQYDALQTGFVYGTHGSHVAGIAGGRRDGSGMHGVAFNAGLVGAASTSNIYMDALSALGLPDGSRLNQGPGLEAEAAMRELMNKAGVRVVNNSWGLGTEPKTAAEMDAKAASDYKVYLDALAADTRKYGMLQVFAAGNDSGQIAGIWATLPRYYADVAPYWVSVANAQQDGTLHASSSICGLSKDWCITAPGAAIISTVPAGNITGELLVDDADVVTGVNVTAEEKLAGYAEMTGTSMASPHVTGGLALLMERYPYLTNPQVRDVLLTTARDLGEAGVDEIYGWGMMDLKKAIDGPGMLRVDTDVLMDQHAGGAKVWEGEAWDDWRNDISGPGKLSKSGEGWLRLSGRNTFAGATVKQGTLELAAENQLGGSVQVAGGTLLLNGALVDTRLEVESGVARVNGLVRGGETVVAMGGRLEGTGTLSNTVVGGTISPDGRGTIGTLTVNGNYTQQAGSVYEVDVQAPTSSDLVQVTGSAVLEGGTIQVDAAAVELGQSYTILRAADITGSFGGVGFASATPFMTMAWSQTSTALALNAVRGQALTSAAYTDNQMAVAGAADAASDSDPFLSRLVHMNAAQATAAFDQLSGEAYASQTSVLLDQGQRMNELVVDRTRTSQTRFAQQGDDGRGNNLWVDVQSHGGDIDSNDNAARTRYHANGLTLGYDYIFGDQWQVGAVASAQKGDMNVRQRGSKHDYDTNFYGVYGGKAWGNFGLRAGYLISRSKISAERTASYGSFSDLNRADYHSDGRQGYVEGGYTFRMGERFEMEPYAQWARVEAKTDGFTETGGRSALQVARHKDQVDFTTGGLRFAADLSPGAGQTWLSLGGSLGYRHATGDIEPSLTAAWVGGGYFNAWGSPIAKNATLLNLNLAARLSPNTLLELGYDGQYASDARDHAVNARATWRF</sequence>
<dbReference type="OrthoDB" id="5360469at2"/>
<dbReference type="InterPro" id="IPR005546">
    <property type="entry name" value="Autotransporte_beta"/>
</dbReference>
<dbReference type="Pfam" id="PF00082">
    <property type="entry name" value="Peptidase_S8"/>
    <property type="match status" value="1"/>
</dbReference>
<evidence type="ECO:0000256" key="3">
    <source>
        <dbReference type="ARBA" id="ARBA00022729"/>
    </source>
</evidence>
<evidence type="ECO:0000256" key="2">
    <source>
        <dbReference type="ARBA" id="ARBA00022670"/>
    </source>
</evidence>
<dbReference type="PROSITE" id="PS51208">
    <property type="entry name" value="AUTOTRANSPORTER"/>
    <property type="match status" value="1"/>
</dbReference>
<protein>
    <submittedName>
        <fullName evidence="9">Subtilase-type serine protease</fullName>
    </submittedName>
</protein>
<organism evidence="9 10">
    <name type="scientific">Pseudoxanthomonas indica</name>
    <dbReference type="NCBI Taxonomy" id="428993"/>
    <lineage>
        <taxon>Bacteria</taxon>
        <taxon>Pseudomonadati</taxon>
        <taxon>Pseudomonadota</taxon>
        <taxon>Gammaproteobacteria</taxon>
        <taxon>Lysobacterales</taxon>
        <taxon>Lysobacteraceae</taxon>
        <taxon>Pseudoxanthomonas</taxon>
    </lineage>
</organism>
<evidence type="ECO:0000256" key="5">
    <source>
        <dbReference type="ARBA" id="ARBA00022825"/>
    </source>
</evidence>
<keyword evidence="2 6" id="KW-0645">Protease</keyword>
<reference evidence="9 10" key="1">
    <citation type="submission" date="2017-02" db="EMBL/GenBank/DDBJ databases">
        <authorList>
            <person name="Peterson S.W."/>
        </authorList>
    </citation>
    <scope>NUCLEOTIDE SEQUENCE [LARGE SCALE GENOMIC DNA]</scope>
    <source>
        <strain evidence="9 10">P15</strain>
    </source>
</reference>
<evidence type="ECO:0000256" key="4">
    <source>
        <dbReference type="ARBA" id="ARBA00022801"/>
    </source>
</evidence>
<evidence type="ECO:0000256" key="1">
    <source>
        <dbReference type="ARBA" id="ARBA00011073"/>
    </source>
</evidence>
<feature type="active site" description="Charge relay system" evidence="6">
    <location>
        <position position="170"/>
    </location>
</feature>
<dbReference type="InterPro" id="IPR051048">
    <property type="entry name" value="Peptidase_S8/S53_subtilisin"/>
</dbReference>
<dbReference type="PROSITE" id="PS00138">
    <property type="entry name" value="SUBTILASE_SER"/>
    <property type="match status" value="1"/>
</dbReference>
<evidence type="ECO:0000313" key="10">
    <source>
        <dbReference type="Proteomes" id="UP000190341"/>
    </source>
</evidence>
<evidence type="ECO:0000256" key="7">
    <source>
        <dbReference type="SAM" id="SignalP"/>
    </source>
</evidence>
<dbReference type="InterPro" id="IPR015500">
    <property type="entry name" value="Peptidase_S8_subtilisin-rel"/>
</dbReference>
<gene>
    <name evidence="9" type="ORF">SAMN06296058_0661</name>
</gene>
<keyword evidence="10" id="KW-1185">Reference proteome</keyword>
<comment type="similarity">
    <text evidence="1 6">Belongs to the peptidase S8 family.</text>
</comment>
<dbReference type="Gene3D" id="2.40.128.130">
    <property type="entry name" value="Autotransporter beta-domain"/>
    <property type="match status" value="1"/>
</dbReference>
<dbReference type="Pfam" id="PF03797">
    <property type="entry name" value="Autotransporter"/>
    <property type="match status" value="1"/>
</dbReference>